<feature type="region of interest" description="Disordered" evidence="11">
    <location>
        <begin position="456"/>
        <end position="497"/>
    </location>
</feature>
<reference key="2">
    <citation type="submission" date="2011-10" db="EMBL/GenBank/DDBJ databases">
        <title>The genome and transcriptome sequence of Clonorchis sinensis provide insights into the carcinogenic liver fluke.</title>
        <authorList>
            <person name="Wang X."/>
            <person name="Huang Y."/>
            <person name="Chen W."/>
            <person name="Liu H."/>
            <person name="Guo L."/>
            <person name="Chen Y."/>
            <person name="Luo F."/>
            <person name="Zhou W."/>
            <person name="Sun J."/>
            <person name="Mao Q."/>
            <person name="Liang P."/>
            <person name="Zhou C."/>
            <person name="Tian Y."/>
            <person name="Men J."/>
            <person name="Lv X."/>
            <person name="Huang L."/>
            <person name="Zhou J."/>
            <person name="Hu Y."/>
            <person name="Li R."/>
            <person name="Zhang F."/>
            <person name="Lei H."/>
            <person name="Li X."/>
            <person name="Hu X."/>
            <person name="Liang C."/>
            <person name="Xu J."/>
            <person name="Wu Z."/>
            <person name="Yu X."/>
        </authorList>
    </citation>
    <scope>NUCLEOTIDE SEQUENCE</scope>
    <source>
        <strain>Henan</strain>
    </source>
</reference>
<evidence type="ECO:0000256" key="10">
    <source>
        <dbReference type="ARBA" id="ARBA00023136"/>
    </source>
</evidence>
<dbReference type="AlphaFoldDB" id="G7Y330"/>
<keyword evidence="7" id="KW-0677">Repeat</keyword>
<dbReference type="GO" id="GO:0005789">
    <property type="term" value="C:endoplasmic reticulum membrane"/>
    <property type="evidence" value="ECO:0007669"/>
    <property type="project" value="UniProtKB-SubCell"/>
</dbReference>
<sequence length="602" mass="68230">METQVGRFDFDDGGTYIGQWFQGYAHGLGLAIGPNGVGEYSGEWESGFETCGVYIWPSGNRYTGTWSNGKRHGNGQQIRGKWVYQGQFTNGSCGPFGVKSATNCITSYEGSWNMNRFEGFGVETCSDGSVYAGEWNKGLRHGLGVRRTCANSTNREKEVSSDSKVTQAEEYQNETETDAKTCETETKCSLEPNQDRKPGSTLETFCVSKKAQLGRAIMKRLRKQHSAMELECSTDSSRFYALSKSVCDPDGSRLLRSPGASTISEVAPLSQSARPLSPMEQSPLTDVKLTSGSIKQPTGEDLQFVEVYSGQWFEDKRCGYGITERSNDYKYIGEWSKNQRHGFGVAYLSDGTREEGEFQADQLIVRLNRKNKLQFLRQSKLKEYVESAVIRAGEVSKEARTKSAEQAETQRTYAGKMVYRKYWDRQKLAAIICTQLNKQKNYTVTGLWAIWTIKKPNDNQRTNGPKGRNPRKTRPLNQPIKETNPDLKARRKRPNHNRTITHKTVELNTPNEPNRHKRLTPDSHIEHPKSKLAKSYYQFLDYRMKVTHEEKSYKSLKEPPNPNENHSPKKSGSDIIVKIEEKYRKCVLSVISDTVRDVTSHI</sequence>
<organism evidence="12 13">
    <name type="scientific">Clonorchis sinensis</name>
    <name type="common">Chinese liver fluke</name>
    <dbReference type="NCBI Taxonomy" id="79923"/>
    <lineage>
        <taxon>Eukaryota</taxon>
        <taxon>Metazoa</taxon>
        <taxon>Spiralia</taxon>
        <taxon>Lophotrochozoa</taxon>
        <taxon>Platyhelminthes</taxon>
        <taxon>Trematoda</taxon>
        <taxon>Digenea</taxon>
        <taxon>Opisthorchiida</taxon>
        <taxon>Opisthorchiata</taxon>
        <taxon>Opisthorchiidae</taxon>
        <taxon>Clonorchis</taxon>
    </lineage>
</organism>
<evidence type="ECO:0000256" key="3">
    <source>
        <dbReference type="ARBA" id="ARBA00004236"/>
    </source>
</evidence>
<evidence type="ECO:0000256" key="11">
    <source>
        <dbReference type="SAM" id="MobiDB-lite"/>
    </source>
</evidence>
<evidence type="ECO:0000256" key="1">
    <source>
        <dbReference type="ARBA" id="ARBA00004163"/>
    </source>
</evidence>
<accession>G7Y330</accession>
<dbReference type="Gene3D" id="2.20.110.10">
    <property type="entry name" value="Histone H3 K4-specific methyltransferase SET7/9 N-terminal domain"/>
    <property type="match status" value="3"/>
</dbReference>
<keyword evidence="6" id="KW-0812">Transmembrane</keyword>
<gene>
    <name evidence="12" type="ORF">CLF_100273</name>
</gene>
<evidence type="ECO:0000256" key="2">
    <source>
        <dbReference type="ARBA" id="ARBA00004184"/>
    </source>
</evidence>
<keyword evidence="8" id="KW-0256">Endoplasmic reticulum</keyword>
<protein>
    <submittedName>
        <fullName evidence="12">Junctophilin-2</fullName>
    </submittedName>
</protein>
<keyword evidence="13" id="KW-1185">Reference proteome</keyword>
<dbReference type="GO" id="GO:0005886">
    <property type="term" value="C:plasma membrane"/>
    <property type="evidence" value="ECO:0007669"/>
    <property type="project" value="UniProtKB-SubCell"/>
</dbReference>
<keyword evidence="5" id="KW-1003">Cell membrane</keyword>
<dbReference type="Proteomes" id="UP000008909">
    <property type="component" value="Unassembled WGS sequence"/>
</dbReference>
<reference evidence="12" key="1">
    <citation type="journal article" date="2011" name="Genome Biol.">
        <title>The draft genome of the carcinogenic human liver fluke Clonorchis sinensis.</title>
        <authorList>
            <person name="Wang X."/>
            <person name="Chen W."/>
            <person name="Huang Y."/>
            <person name="Sun J."/>
            <person name="Men J."/>
            <person name="Liu H."/>
            <person name="Luo F."/>
            <person name="Guo L."/>
            <person name="Lv X."/>
            <person name="Deng C."/>
            <person name="Zhou C."/>
            <person name="Fan Y."/>
            <person name="Li X."/>
            <person name="Huang L."/>
            <person name="Hu Y."/>
            <person name="Liang C."/>
            <person name="Hu X."/>
            <person name="Xu J."/>
            <person name="Yu X."/>
        </authorList>
    </citation>
    <scope>NUCLEOTIDE SEQUENCE [LARGE SCALE GENOMIC DNA]</scope>
    <source>
        <strain evidence="12">Henan</strain>
    </source>
</reference>
<dbReference type="PANTHER" id="PTHR23085:SF16">
    <property type="entry name" value="GH28348P"/>
    <property type="match status" value="1"/>
</dbReference>
<dbReference type="InterPro" id="IPR003409">
    <property type="entry name" value="MORN"/>
</dbReference>
<evidence type="ECO:0000256" key="5">
    <source>
        <dbReference type="ARBA" id="ARBA00022475"/>
    </source>
</evidence>
<dbReference type="SMART" id="SM00698">
    <property type="entry name" value="MORN"/>
    <property type="match status" value="7"/>
</dbReference>
<keyword evidence="9" id="KW-1133">Transmembrane helix</keyword>
<comment type="similarity">
    <text evidence="4">Belongs to the junctophilin family.</text>
</comment>
<dbReference type="Pfam" id="PF02493">
    <property type="entry name" value="MORN"/>
    <property type="match status" value="7"/>
</dbReference>
<evidence type="ECO:0000256" key="9">
    <source>
        <dbReference type="ARBA" id="ARBA00022989"/>
    </source>
</evidence>
<dbReference type="SUPFAM" id="SSF82185">
    <property type="entry name" value="Histone H3 K4-specific methyltransferase SET7/9 N-terminal domain"/>
    <property type="match status" value="3"/>
</dbReference>
<comment type="subcellular location">
    <subcellularLocation>
        <location evidence="3">Cell membrane</location>
    </subcellularLocation>
    <subcellularLocation>
        <location evidence="2">Endomembrane system</location>
        <topology evidence="2">Peripheral membrane protein</topology>
    </subcellularLocation>
    <subcellularLocation>
        <location evidence="1">Endoplasmic reticulum membrane</location>
        <topology evidence="1">Single-pass type IV membrane protein</topology>
    </subcellularLocation>
</comment>
<evidence type="ECO:0000313" key="12">
    <source>
        <dbReference type="EMBL" id="GAA47367.1"/>
    </source>
</evidence>
<evidence type="ECO:0000256" key="4">
    <source>
        <dbReference type="ARBA" id="ARBA00008599"/>
    </source>
</evidence>
<feature type="region of interest" description="Disordered" evidence="11">
    <location>
        <begin position="265"/>
        <end position="284"/>
    </location>
</feature>
<evidence type="ECO:0000256" key="8">
    <source>
        <dbReference type="ARBA" id="ARBA00022824"/>
    </source>
</evidence>
<proteinExistence type="inferred from homology"/>
<evidence type="ECO:0000256" key="6">
    <source>
        <dbReference type="ARBA" id="ARBA00022692"/>
    </source>
</evidence>
<evidence type="ECO:0000313" key="13">
    <source>
        <dbReference type="Proteomes" id="UP000008909"/>
    </source>
</evidence>
<dbReference type="InterPro" id="IPR017191">
    <property type="entry name" value="Junctophilin"/>
</dbReference>
<dbReference type="EMBL" id="DF142836">
    <property type="protein sequence ID" value="GAA47367.1"/>
    <property type="molecule type" value="Genomic_DNA"/>
</dbReference>
<name>G7Y330_CLOSI</name>
<feature type="region of interest" description="Disordered" evidence="11">
    <location>
        <begin position="551"/>
        <end position="573"/>
    </location>
</feature>
<keyword evidence="10" id="KW-0472">Membrane</keyword>
<evidence type="ECO:0000256" key="7">
    <source>
        <dbReference type="ARBA" id="ARBA00022737"/>
    </source>
</evidence>
<dbReference type="GO" id="GO:0030314">
    <property type="term" value="C:junctional membrane complex"/>
    <property type="evidence" value="ECO:0007669"/>
    <property type="project" value="InterPro"/>
</dbReference>
<dbReference type="PANTHER" id="PTHR23085">
    <property type="entry name" value="GH28348P"/>
    <property type="match status" value="1"/>
</dbReference>